<keyword evidence="2" id="KW-1185">Reference proteome</keyword>
<name>A0A0C3D0R0_9AGAM</name>
<accession>A0A0C3D0R0</accession>
<protein>
    <submittedName>
        <fullName evidence="1">Uncharacterized protein</fullName>
    </submittedName>
</protein>
<dbReference type="AlphaFoldDB" id="A0A0C3D0R0"/>
<dbReference type="HOGENOM" id="CLU_3051769_0_0_1"/>
<proteinExistence type="predicted"/>
<evidence type="ECO:0000313" key="2">
    <source>
        <dbReference type="Proteomes" id="UP000053989"/>
    </source>
</evidence>
<evidence type="ECO:0000313" key="1">
    <source>
        <dbReference type="EMBL" id="KIM49989.1"/>
    </source>
</evidence>
<sequence length="54" mass="6234">MYGSSEGESLILRKEETYHLIQYAESLKRPKEFLSTQLILKPIPRLLSKAPNLC</sequence>
<dbReference type="EMBL" id="KN822871">
    <property type="protein sequence ID" value="KIM49989.1"/>
    <property type="molecule type" value="Genomic_DNA"/>
</dbReference>
<reference evidence="1 2" key="1">
    <citation type="submission" date="2014-04" db="EMBL/GenBank/DDBJ databases">
        <authorList>
            <consortium name="DOE Joint Genome Institute"/>
            <person name="Kuo A."/>
            <person name="Kohler A."/>
            <person name="Nagy L.G."/>
            <person name="Floudas D."/>
            <person name="Copeland A."/>
            <person name="Barry K.W."/>
            <person name="Cichocki N."/>
            <person name="Veneault-Fourrey C."/>
            <person name="LaButti K."/>
            <person name="Lindquist E.A."/>
            <person name="Lipzen A."/>
            <person name="Lundell T."/>
            <person name="Morin E."/>
            <person name="Murat C."/>
            <person name="Sun H."/>
            <person name="Tunlid A."/>
            <person name="Henrissat B."/>
            <person name="Grigoriev I.V."/>
            <person name="Hibbett D.S."/>
            <person name="Martin F."/>
            <person name="Nordberg H.P."/>
            <person name="Cantor M.N."/>
            <person name="Hua S.X."/>
        </authorList>
    </citation>
    <scope>NUCLEOTIDE SEQUENCE [LARGE SCALE GENOMIC DNA]</scope>
    <source>
        <strain evidence="1 2">Foug A</strain>
    </source>
</reference>
<dbReference type="Proteomes" id="UP000053989">
    <property type="component" value="Unassembled WGS sequence"/>
</dbReference>
<organism evidence="1 2">
    <name type="scientific">Scleroderma citrinum Foug A</name>
    <dbReference type="NCBI Taxonomy" id="1036808"/>
    <lineage>
        <taxon>Eukaryota</taxon>
        <taxon>Fungi</taxon>
        <taxon>Dikarya</taxon>
        <taxon>Basidiomycota</taxon>
        <taxon>Agaricomycotina</taxon>
        <taxon>Agaricomycetes</taxon>
        <taxon>Agaricomycetidae</taxon>
        <taxon>Boletales</taxon>
        <taxon>Sclerodermatineae</taxon>
        <taxon>Sclerodermataceae</taxon>
        <taxon>Scleroderma</taxon>
    </lineage>
</organism>
<reference evidence="2" key="2">
    <citation type="submission" date="2015-01" db="EMBL/GenBank/DDBJ databases">
        <title>Evolutionary Origins and Diversification of the Mycorrhizal Mutualists.</title>
        <authorList>
            <consortium name="DOE Joint Genome Institute"/>
            <consortium name="Mycorrhizal Genomics Consortium"/>
            <person name="Kohler A."/>
            <person name="Kuo A."/>
            <person name="Nagy L.G."/>
            <person name="Floudas D."/>
            <person name="Copeland A."/>
            <person name="Barry K.W."/>
            <person name="Cichocki N."/>
            <person name="Veneault-Fourrey C."/>
            <person name="LaButti K."/>
            <person name="Lindquist E.A."/>
            <person name="Lipzen A."/>
            <person name="Lundell T."/>
            <person name="Morin E."/>
            <person name="Murat C."/>
            <person name="Riley R."/>
            <person name="Ohm R."/>
            <person name="Sun H."/>
            <person name="Tunlid A."/>
            <person name="Henrissat B."/>
            <person name="Grigoriev I.V."/>
            <person name="Hibbett D.S."/>
            <person name="Martin F."/>
        </authorList>
    </citation>
    <scope>NUCLEOTIDE SEQUENCE [LARGE SCALE GENOMIC DNA]</scope>
    <source>
        <strain evidence="2">Foug A</strain>
    </source>
</reference>
<gene>
    <name evidence="1" type="ORF">SCLCIDRAFT_34817</name>
</gene>
<dbReference type="InParanoid" id="A0A0C3D0R0"/>